<dbReference type="AlphaFoldDB" id="A0AAD6U008"/>
<gene>
    <name evidence="1" type="ORF">B0H15DRAFT_783322</name>
</gene>
<sequence>MDVSLEAYRNIVRSAARRSDIAALCGVSRAFRRAAERALYNTLHISDADPRLAETLAGSPRLAALVEALTVQVARRGAAEDEGDSEAPAGELPPLDAYWATVARALRHMPRLRHLTVDIADPAETRTAWVLGGAPGAFQLRTFQCDFDWDPALAAFLGTQHELHDLALRDYRALADPRAPPVEAPDADSDIPPPHDTPALPRLATLECTFSAAAAALAPGRPLTRLKTCFSTPDAAGKRAELAALLAALRRAARPLRALDMADARYTPSGALALLRGVAHAPAAAALRFLGTLALPVAGRKRLQLYALLMRLPHLRCVELDVSAWAPPPAAPAALRALAGELRLYCARVDTVVFVREFARTVVSAAGAGGLRVDGDARPEDFWREV</sequence>
<comment type="caution">
    <text evidence="1">The sequence shown here is derived from an EMBL/GenBank/DDBJ whole genome shotgun (WGS) entry which is preliminary data.</text>
</comment>
<keyword evidence="2" id="KW-1185">Reference proteome</keyword>
<name>A0AAD6U008_9AGAR</name>
<reference evidence="1" key="1">
    <citation type="submission" date="2023-03" db="EMBL/GenBank/DDBJ databases">
        <title>Massive genome expansion in bonnet fungi (Mycena s.s.) driven by repeated elements and novel gene families across ecological guilds.</title>
        <authorList>
            <consortium name="Lawrence Berkeley National Laboratory"/>
            <person name="Harder C.B."/>
            <person name="Miyauchi S."/>
            <person name="Viragh M."/>
            <person name="Kuo A."/>
            <person name="Thoen E."/>
            <person name="Andreopoulos B."/>
            <person name="Lu D."/>
            <person name="Skrede I."/>
            <person name="Drula E."/>
            <person name="Henrissat B."/>
            <person name="Morin E."/>
            <person name="Kohler A."/>
            <person name="Barry K."/>
            <person name="LaButti K."/>
            <person name="Morin E."/>
            <person name="Salamov A."/>
            <person name="Lipzen A."/>
            <person name="Mereny Z."/>
            <person name="Hegedus B."/>
            <person name="Baldrian P."/>
            <person name="Stursova M."/>
            <person name="Weitz H."/>
            <person name="Taylor A."/>
            <person name="Grigoriev I.V."/>
            <person name="Nagy L.G."/>
            <person name="Martin F."/>
            <person name="Kauserud H."/>
        </authorList>
    </citation>
    <scope>NUCLEOTIDE SEQUENCE</scope>
    <source>
        <strain evidence="1">CBHHK173m</strain>
    </source>
</reference>
<proteinExistence type="predicted"/>
<evidence type="ECO:0000313" key="1">
    <source>
        <dbReference type="EMBL" id="KAJ7085130.1"/>
    </source>
</evidence>
<protein>
    <submittedName>
        <fullName evidence="1">Uncharacterized protein</fullName>
    </submittedName>
</protein>
<dbReference type="Proteomes" id="UP001222325">
    <property type="component" value="Unassembled WGS sequence"/>
</dbReference>
<accession>A0AAD6U008</accession>
<organism evidence="1 2">
    <name type="scientific">Mycena belliarum</name>
    <dbReference type="NCBI Taxonomy" id="1033014"/>
    <lineage>
        <taxon>Eukaryota</taxon>
        <taxon>Fungi</taxon>
        <taxon>Dikarya</taxon>
        <taxon>Basidiomycota</taxon>
        <taxon>Agaricomycotina</taxon>
        <taxon>Agaricomycetes</taxon>
        <taxon>Agaricomycetidae</taxon>
        <taxon>Agaricales</taxon>
        <taxon>Marasmiineae</taxon>
        <taxon>Mycenaceae</taxon>
        <taxon>Mycena</taxon>
    </lineage>
</organism>
<dbReference type="EMBL" id="JARJCN010000035">
    <property type="protein sequence ID" value="KAJ7085130.1"/>
    <property type="molecule type" value="Genomic_DNA"/>
</dbReference>
<evidence type="ECO:0000313" key="2">
    <source>
        <dbReference type="Proteomes" id="UP001222325"/>
    </source>
</evidence>